<evidence type="ECO:0000256" key="1">
    <source>
        <dbReference type="ARBA" id="ARBA00023157"/>
    </source>
</evidence>
<dbReference type="InterPro" id="IPR016186">
    <property type="entry name" value="C-type_lectin-like/link_sf"/>
</dbReference>
<dbReference type="PROSITE" id="PS00615">
    <property type="entry name" value="C_TYPE_LECTIN_1"/>
    <property type="match status" value="1"/>
</dbReference>
<dbReference type="WBParaSite" id="PDA_v2.g12829.t1">
    <property type="protein sequence ID" value="PDA_v2.g12829.t1"/>
    <property type="gene ID" value="PDA_v2.g12829"/>
</dbReference>
<feature type="domain" description="C-type lectin" evidence="2">
    <location>
        <begin position="26"/>
        <end position="88"/>
    </location>
</feature>
<reference evidence="4" key="1">
    <citation type="submission" date="2022-11" db="UniProtKB">
        <authorList>
            <consortium name="WormBaseParasite"/>
        </authorList>
    </citation>
    <scope>IDENTIFICATION</scope>
</reference>
<evidence type="ECO:0000259" key="2">
    <source>
        <dbReference type="PROSITE" id="PS50041"/>
    </source>
</evidence>
<evidence type="ECO:0000313" key="4">
    <source>
        <dbReference type="WBParaSite" id="PDA_v2.g12829.t1"/>
    </source>
</evidence>
<accession>A0A914P4M2</accession>
<organism evidence="3 4">
    <name type="scientific">Panagrolaimus davidi</name>
    <dbReference type="NCBI Taxonomy" id="227884"/>
    <lineage>
        <taxon>Eukaryota</taxon>
        <taxon>Metazoa</taxon>
        <taxon>Ecdysozoa</taxon>
        <taxon>Nematoda</taxon>
        <taxon>Chromadorea</taxon>
        <taxon>Rhabditida</taxon>
        <taxon>Tylenchina</taxon>
        <taxon>Panagrolaimomorpha</taxon>
        <taxon>Panagrolaimoidea</taxon>
        <taxon>Panagrolaimidae</taxon>
        <taxon>Panagrolaimus</taxon>
    </lineage>
</organism>
<protein>
    <submittedName>
        <fullName evidence="4">C-type lectin domain-containing protein</fullName>
    </submittedName>
</protein>
<dbReference type="AlphaFoldDB" id="A0A914P4M2"/>
<dbReference type="PROSITE" id="PS50041">
    <property type="entry name" value="C_TYPE_LECTIN_2"/>
    <property type="match status" value="1"/>
</dbReference>
<dbReference type="InterPro" id="IPR016187">
    <property type="entry name" value="CTDL_fold"/>
</dbReference>
<proteinExistence type="predicted"/>
<dbReference type="CDD" id="cd00037">
    <property type="entry name" value="CLECT"/>
    <property type="match status" value="1"/>
</dbReference>
<sequence length="103" mass="12037">MHFRFKTLNIASNDGSNTCDWFYQAWIGLSYNGDHFGWSDNTPFDYSSWVKDAPYDVDERKCVLTWVGQTCFGDGWDNGAAEWDNRECGTRALNYVCKKYRSY</sequence>
<keyword evidence="3" id="KW-1185">Reference proteome</keyword>
<dbReference type="SUPFAM" id="SSF56436">
    <property type="entry name" value="C-type lectin-like"/>
    <property type="match status" value="1"/>
</dbReference>
<dbReference type="InterPro" id="IPR018378">
    <property type="entry name" value="C-type_lectin_CS"/>
</dbReference>
<dbReference type="Gene3D" id="3.10.100.10">
    <property type="entry name" value="Mannose-Binding Protein A, subunit A"/>
    <property type="match status" value="1"/>
</dbReference>
<keyword evidence="1" id="KW-1015">Disulfide bond</keyword>
<name>A0A914P4M2_9BILA</name>
<evidence type="ECO:0000313" key="3">
    <source>
        <dbReference type="Proteomes" id="UP000887578"/>
    </source>
</evidence>
<dbReference type="InterPro" id="IPR001304">
    <property type="entry name" value="C-type_lectin-like"/>
</dbReference>
<dbReference type="Proteomes" id="UP000887578">
    <property type="component" value="Unplaced"/>
</dbReference>